<feature type="compositionally biased region" description="Basic and acidic residues" evidence="6">
    <location>
        <begin position="387"/>
        <end position="441"/>
    </location>
</feature>
<evidence type="ECO:0000256" key="4">
    <source>
        <dbReference type="ARBA" id="ARBA00023274"/>
    </source>
</evidence>
<evidence type="ECO:0000256" key="1">
    <source>
        <dbReference type="ARBA" id="ARBA00004123"/>
    </source>
</evidence>
<dbReference type="Pfam" id="PF12220">
    <property type="entry name" value="U1snRNP70_N"/>
    <property type="match status" value="1"/>
</dbReference>
<dbReference type="PROSITE" id="PS50102">
    <property type="entry name" value="RRM"/>
    <property type="match status" value="1"/>
</dbReference>
<dbReference type="SUPFAM" id="SSF54928">
    <property type="entry name" value="RNA-binding domain, RBD"/>
    <property type="match status" value="1"/>
</dbReference>
<dbReference type="FunFam" id="3.30.70.330:FF:000298">
    <property type="entry name" value="U1 small nuclear ribonucleoprotein 70 kDa"/>
    <property type="match status" value="1"/>
</dbReference>
<dbReference type="Gene3D" id="3.30.70.330">
    <property type="match status" value="1"/>
</dbReference>
<dbReference type="GO" id="GO:0071011">
    <property type="term" value="C:precatalytic spliceosome"/>
    <property type="evidence" value="ECO:0007669"/>
    <property type="project" value="TreeGrafter"/>
</dbReference>
<accession>A0A1W5D0Q2</accession>
<dbReference type="Proteomes" id="UP000192927">
    <property type="component" value="Unassembled WGS sequence"/>
</dbReference>
<evidence type="ECO:0000256" key="2">
    <source>
        <dbReference type="ARBA" id="ARBA00022884"/>
    </source>
</evidence>
<evidence type="ECO:0000256" key="5">
    <source>
        <dbReference type="PROSITE-ProRule" id="PRU00176"/>
    </source>
</evidence>
<evidence type="ECO:0000256" key="6">
    <source>
        <dbReference type="SAM" id="MobiDB-lite"/>
    </source>
</evidence>
<evidence type="ECO:0000256" key="3">
    <source>
        <dbReference type="ARBA" id="ARBA00023242"/>
    </source>
</evidence>
<protein>
    <submittedName>
        <fullName evidence="8 9">U1 small nuclear ribonucleo</fullName>
    </submittedName>
</protein>
<keyword evidence="3" id="KW-0539">Nucleus</keyword>
<feature type="compositionally biased region" description="Gly residues" evidence="6">
    <location>
        <begin position="301"/>
        <end position="321"/>
    </location>
</feature>
<comment type="subcellular location">
    <subcellularLocation>
        <location evidence="1">Nucleus</location>
    </subcellularLocation>
</comment>
<dbReference type="GO" id="GO:0005685">
    <property type="term" value="C:U1 snRNP"/>
    <property type="evidence" value="ECO:0007669"/>
    <property type="project" value="TreeGrafter"/>
</dbReference>
<feature type="region of interest" description="Disordered" evidence="6">
    <location>
        <begin position="217"/>
        <end position="262"/>
    </location>
</feature>
<feature type="domain" description="RRM" evidence="7">
    <location>
        <begin position="101"/>
        <end position="189"/>
    </location>
</feature>
<dbReference type="AlphaFoldDB" id="A0A1W5D0Q2"/>
<keyword evidence="10" id="KW-1185">Reference proteome</keyword>
<feature type="region of interest" description="Disordered" evidence="6">
    <location>
        <begin position="286"/>
        <end position="441"/>
    </location>
</feature>
<evidence type="ECO:0000313" key="11">
    <source>
        <dbReference type="Proteomes" id="UP000324767"/>
    </source>
</evidence>
<proteinExistence type="predicted"/>
<dbReference type="InterPro" id="IPR000504">
    <property type="entry name" value="RRM_dom"/>
</dbReference>
<feature type="compositionally biased region" description="Low complexity" evidence="6">
    <location>
        <begin position="217"/>
        <end position="227"/>
    </location>
</feature>
<dbReference type="InterPro" id="IPR012677">
    <property type="entry name" value="Nucleotide-bd_a/b_plait_sf"/>
</dbReference>
<evidence type="ECO:0000313" key="10">
    <source>
        <dbReference type="Proteomes" id="UP000192927"/>
    </source>
</evidence>
<dbReference type="EMBL" id="VXIT01000013">
    <property type="protein sequence ID" value="KAA6408697.1"/>
    <property type="molecule type" value="Genomic_DNA"/>
</dbReference>
<reference evidence="9" key="2">
    <citation type="submission" date="2017-03" db="EMBL/GenBank/DDBJ databases">
        <authorList>
            <person name="Afonso C.L."/>
            <person name="Miller P.J."/>
            <person name="Scott M.A."/>
            <person name="Spackman E."/>
            <person name="Goraichik I."/>
            <person name="Dimitrov K.M."/>
            <person name="Suarez D.L."/>
            <person name="Swayne D.E."/>
        </authorList>
    </citation>
    <scope>NUCLEOTIDE SEQUENCE [LARGE SCALE GENOMIC DNA]</scope>
</reference>
<dbReference type="GO" id="GO:0030619">
    <property type="term" value="F:U1 snRNA binding"/>
    <property type="evidence" value="ECO:0007669"/>
    <property type="project" value="InterPro"/>
</dbReference>
<dbReference type="GO" id="GO:0000398">
    <property type="term" value="P:mRNA splicing, via spliceosome"/>
    <property type="evidence" value="ECO:0007669"/>
    <property type="project" value="TreeGrafter"/>
</dbReference>
<sequence>MTDKLPPNLLVLFAPRPALRYLPPNDHAPEERKTNNISGVAQYLDALKEYEKFPYQPTESWLQRKDRLKAEKKERQEKLLTEGFSQHKPTDDPQVRGDAFKTLFVARLSYDTKETDLEREFGRFGPIERIRIITDTHRPEDGEKSKKKKTHRGYAFIVYEREKDMKAAYKETDGIRIKDRRVLVDVERGRTVKGWRPRRFGGGLGGRGYTKAMPARPAGPGGFAAPAGPGGFQGGFRGGFRGGDRGGFRGGFRGADRGSFGGGRGGIGYQGGGGFGGRGGYAGASTGFGNGPAPPPNAPSGPGGNRGGYGAGGYGSGGHAGAGSPANGATNGSAHGPDGPSGGGYGDPRRSGSYDDRSSSHRGGSSRGVGDRGGDSRSGGFTGSNREPVRPREGGPYGDRERGGGDRDRGYASHGRDDDYNSRKRYHDGDGYDDSRNKRRY</sequence>
<dbReference type="InterPro" id="IPR051183">
    <property type="entry name" value="U1_U11-U12_snRNP_70-35kDa"/>
</dbReference>
<dbReference type="EMBL" id="FWEW01001285">
    <property type="protein sequence ID" value="SLM36707.1"/>
    <property type="molecule type" value="Genomic_DNA"/>
</dbReference>
<keyword evidence="2 5" id="KW-0694">RNA-binding</keyword>
<reference evidence="10" key="1">
    <citation type="submission" date="2017-03" db="EMBL/GenBank/DDBJ databases">
        <authorList>
            <person name="Sharma R."/>
            <person name="Thines M."/>
        </authorList>
    </citation>
    <scope>NUCLEOTIDE SEQUENCE [LARGE SCALE GENOMIC DNA]</scope>
</reference>
<feature type="compositionally biased region" description="Gly residues" evidence="6">
    <location>
        <begin position="228"/>
        <end position="241"/>
    </location>
</feature>
<dbReference type="PANTHER" id="PTHR13952:SF5">
    <property type="entry name" value="U1 SMALL NUCLEAR RIBONUCLEOPROTEIN 70 KDA"/>
    <property type="match status" value="1"/>
</dbReference>
<dbReference type="PANTHER" id="PTHR13952">
    <property type="entry name" value="U1 SMALL NUCLEAR RIBONUCLEOPROTEIN 70 KD"/>
    <property type="match status" value="1"/>
</dbReference>
<keyword evidence="4 9" id="KW-0687">Ribonucleoprotein</keyword>
<dbReference type="Pfam" id="PF00076">
    <property type="entry name" value="RRM_1"/>
    <property type="match status" value="1"/>
</dbReference>
<dbReference type="GO" id="GO:0003729">
    <property type="term" value="F:mRNA binding"/>
    <property type="evidence" value="ECO:0007669"/>
    <property type="project" value="TreeGrafter"/>
</dbReference>
<dbReference type="Proteomes" id="UP000324767">
    <property type="component" value="Unassembled WGS sequence"/>
</dbReference>
<evidence type="ECO:0000313" key="9">
    <source>
        <dbReference type="EMBL" id="SLM36707.1"/>
    </source>
</evidence>
<dbReference type="OrthoDB" id="4207594at2759"/>
<name>A0A1W5D0Q2_9LECA</name>
<dbReference type="SMART" id="SM00360">
    <property type="entry name" value="RRM"/>
    <property type="match status" value="1"/>
</dbReference>
<reference evidence="8 11" key="3">
    <citation type="submission" date="2019-09" db="EMBL/GenBank/DDBJ databases">
        <title>The hologenome of the rock-dwelling lichen Lasallia pustulata.</title>
        <authorList>
            <person name="Greshake Tzovaras B."/>
            <person name="Segers F."/>
            <person name="Bicker A."/>
            <person name="Dal Grande F."/>
            <person name="Otte J."/>
            <person name="Hankeln T."/>
            <person name="Schmitt I."/>
            <person name="Ebersberger I."/>
        </authorList>
    </citation>
    <scope>NUCLEOTIDE SEQUENCE [LARGE SCALE GENOMIC DNA]</scope>
    <source>
        <strain evidence="8">A1-1</strain>
    </source>
</reference>
<dbReference type="InterPro" id="IPR022023">
    <property type="entry name" value="U1snRNP70_N"/>
</dbReference>
<dbReference type="InterPro" id="IPR035979">
    <property type="entry name" value="RBD_domain_sf"/>
</dbReference>
<gene>
    <name evidence="8" type="ORF">FRX48_07779</name>
</gene>
<feature type="compositionally biased region" description="Basic and acidic residues" evidence="6">
    <location>
        <begin position="347"/>
        <end position="359"/>
    </location>
</feature>
<evidence type="ECO:0000259" key="7">
    <source>
        <dbReference type="PROSITE" id="PS50102"/>
    </source>
</evidence>
<evidence type="ECO:0000313" key="8">
    <source>
        <dbReference type="EMBL" id="KAA6408697.1"/>
    </source>
</evidence>
<dbReference type="InterPro" id="IPR034143">
    <property type="entry name" value="snRNP70_RRM"/>
</dbReference>
<dbReference type="GO" id="GO:0071004">
    <property type="term" value="C:U2-type prespliceosome"/>
    <property type="evidence" value="ECO:0007669"/>
    <property type="project" value="TreeGrafter"/>
</dbReference>
<organism evidence="9 10">
    <name type="scientific">Lasallia pustulata</name>
    <dbReference type="NCBI Taxonomy" id="136370"/>
    <lineage>
        <taxon>Eukaryota</taxon>
        <taxon>Fungi</taxon>
        <taxon>Dikarya</taxon>
        <taxon>Ascomycota</taxon>
        <taxon>Pezizomycotina</taxon>
        <taxon>Lecanoromycetes</taxon>
        <taxon>OSLEUM clade</taxon>
        <taxon>Umbilicariomycetidae</taxon>
        <taxon>Umbilicariales</taxon>
        <taxon>Umbilicariaceae</taxon>
        <taxon>Lasallia</taxon>
    </lineage>
</organism>
<dbReference type="CDD" id="cd12236">
    <property type="entry name" value="RRM_snRNP70"/>
    <property type="match status" value="1"/>
</dbReference>
<feature type="compositionally biased region" description="Gly residues" evidence="6">
    <location>
        <begin position="248"/>
        <end position="262"/>
    </location>
</feature>